<keyword evidence="9" id="KW-0812">Transmembrane</keyword>
<keyword evidence="4" id="KW-0808">Transferase</keyword>
<feature type="transmembrane region" description="Helical" evidence="9">
    <location>
        <begin position="210"/>
        <end position="230"/>
    </location>
</feature>
<feature type="domain" description="Histidine kinase" evidence="10">
    <location>
        <begin position="378"/>
        <end position="597"/>
    </location>
</feature>
<dbReference type="eggNOG" id="COG5002">
    <property type="taxonomic scope" value="Bacteria"/>
</dbReference>
<dbReference type="InterPro" id="IPR036890">
    <property type="entry name" value="HATPase_C_sf"/>
</dbReference>
<dbReference type="EMBL" id="CP002382">
    <property type="protein sequence ID" value="AEP10493.1"/>
    <property type="molecule type" value="Genomic_DNA"/>
</dbReference>
<dbReference type="PANTHER" id="PTHR43547:SF2">
    <property type="entry name" value="HYBRID SIGNAL TRANSDUCTION HISTIDINE KINASE C"/>
    <property type="match status" value="1"/>
</dbReference>
<dbReference type="KEGG" id="mai:MICA_2188"/>
<keyword evidence="13" id="KW-1185">Reference proteome</keyword>
<keyword evidence="6" id="KW-0902">Two-component regulatory system</keyword>
<keyword evidence="3 8" id="KW-0597">Phosphoprotein</keyword>
<dbReference type="HOGENOM" id="CLU_022478_0_0_5"/>
<dbReference type="EC" id="2.7.13.3" evidence="2"/>
<dbReference type="Pfam" id="PF02518">
    <property type="entry name" value="HATPase_c"/>
    <property type="match status" value="1"/>
</dbReference>
<dbReference type="eggNOG" id="COG0745">
    <property type="taxonomic scope" value="Bacteria"/>
</dbReference>
<dbReference type="CDD" id="cd00082">
    <property type="entry name" value="HisKA"/>
    <property type="match status" value="1"/>
</dbReference>
<dbReference type="InterPro" id="IPR003661">
    <property type="entry name" value="HisK_dim/P_dom"/>
</dbReference>
<reference evidence="12 13" key="1">
    <citation type="journal article" date="2011" name="BMC Genomics">
        <title>Genomic insights into an obligate epibiotic bacterial predator: Micavibrio aeruginosavorus ARL-13.</title>
        <authorList>
            <person name="Wang Z."/>
            <person name="Kadouri D."/>
            <person name="Wu M."/>
        </authorList>
    </citation>
    <scope>NUCLEOTIDE SEQUENCE [LARGE SCALE GENOMIC DNA]</scope>
    <source>
        <strain evidence="12 13">ARL-13</strain>
    </source>
</reference>
<organism evidence="12 13">
    <name type="scientific">Micavibrio aeruginosavorus (strain ARL-13)</name>
    <dbReference type="NCBI Taxonomy" id="856793"/>
    <lineage>
        <taxon>Bacteria</taxon>
        <taxon>Pseudomonadati</taxon>
        <taxon>Bdellovibrionota</taxon>
        <taxon>Bdellovibrionia</taxon>
        <taxon>Bdellovibrionales</taxon>
        <taxon>Pseudobdellovibrionaceae</taxon>
        <taxon>Micavibrio</taxon>
    </lineage>
</organism>
<evidence type="ECO:0000256" key="4">
    <source>
        <dbReference type="ARBA" id="ARBA00022679"/>
    </source>
</evidence>
<dbReference type="Pfam" id="PF08448">
    <property type="entry name" value="PAS_4"/>
    <property type="match status" value="1"/>
</dbReference>
<protein>
    <recommendedName>
        <fullName evidence="2">histidine kinase</fullName>
        <ecNumber evidence="2">2.7.13.3</ecNumber>
    </recommendedName>
</protein>
<dbReference type="SMART" id="SM00387">
    <property type="entry name" value="HATPase_c"/>
    <property type="match status" value="1"/>
</dbReference>
<dbReference type="RefSeq" id="WP_014103716.1">
    <property type="nucleotide sequence ID" value="NC_016026.1"/>
</dbReference>
<feature type="transmembrane region" description="Helical" evidence="9">
    <location>
        <begin position="6"/>
        <end position="27"/>
    </location>
</feature>
<dbReference type="SMART" id="SM00388">
    <property type="entry name" value="HisKA"/>
    <property type="match status" value="1"/>
</dbReference>
<dbReference type="PANTHER" id="PTHR43547">
    <property type="entry name" value="TWO-COMPONENT HISTIDINE KINASE"/>
    <property type="match status" value="1"/>
</dbReference>
<dbReference type="SUPFAM" id="SSF47384">
    <property type="entry name" value="Homodimeric domain of signal transducing histidine kinase"/>
    <property type="match status" value="1"/>
</dbReference>
<evidence type="ECO:0000259" key="11">
    <source>
        <dbReference type="PROSITE" id="PS50110"/>
    </source>
</evidence>
<dbReference type="SMART" id="SM00448">
    <property type="entry name" value="REC"/>
    <property type="match status" value="1"/>
</dbReference>
<dbReference type="InterPro" id="IPR011006">
    <property type="entry name" value="CheY-like_superfamily"/>
</dbReference>
<dbReference type="Pfam" id="PF00072">
    <property type="entry name" value="Response_reg"/>
    <property type="match status" value="1"/>
</dbReference>
<accession>G2KRY5</accession>
<dbReference type="Pfam" id="PF05227">
    <property type="entry name" value="CHASE3"/>
    <property type="match status" value="2"/>
</dbReference>
<comment type="catalytic activity">
    <reaction evidence="1">
        <text>ATP + protein L-histidine = ADP + protein N-phospho-L-histidine.</text>
        <dbReference type="EC" id="2.7.13.3"/>
    </reaction>
</comment>
<evidence type="ECO:0000256" key="9">
    <source>
        <dbReference type="SAM" id="Phobius"/>
    </source>
</evidence>
<proteinExistence type="predicted"/>
<dbReference type="Gene3D" id="1.10.287.130">
    <property type="match status" value="1"/>
</dbReference>
<keyword evidence="7 9" id="KW-0472">Membrane</keyword>
<dbReference type="SUPFAM" id="SSF52172">
    <property type="entry name" value="CheY-like"/>
    <property type="match status" value="1"/>
</dbReference>
<name>G2KRY5_MICAA</name>
<keyword evidence="9" id="KW-1133">Transmembrane helix</keyword>
<evidence type="ECO:0000256" key="6">
    <source>
        <dbReference type="ARBA" id="ARBA00023012"/>
    </source>
</evidence>
<dbReference type="FunFam" id="1.10.287.130:FF:000001">
    <property type="entry name" value="Two-component sensor histidine kinase"/>
    <property type="match status" value="1"/>
</dbReference>
<evidence type="ECO:0000313" key="12">
    <source>
        <dbReference type="EMBL" id="AEP10493.1"/>
    </source>
</evidence>
<dbReference type="PRINTS" id="PR00344">
    <property type="entry name" value="BCTRLSENSOR"/>
</dbReference>
<evidence type="ECO:0000259" key="10">
    <source>
        <dbReference type="PROSITE" id="PS50109"/>
    </source>
</evidence>
<dbReference type="InterPro" id="IPR005467">
    <property type="entry name" value="His_kinase_dom"/>
</dbReference>
<evidence type="ECO:0000256" key="1">
    <source>
        <dbReference type="ARBA" id="ARBA00000085"/>
    </source>
</evidence>
<evidence type="ECO:0000313" key="13">
    <source>
        <dbReference type="Proteomes" id="UP000009286"/>
    </source>
</evidence>
<feature type="modified residue" description="4-aspartylphosphate" evidence="8">
    <location>
        <position position="663"/>
    </location>
</feature>
<dbReference type="InterPro" id="IPR003594">
    <property type="entry name" value="HATPase_dom"/>
</dbReference>
<sequence length="736" mass="82629">MKVRYYAIIGFLILVLLVNVLGVLPYIQWSSFRNADARVTVDYIVIGELHHLMNTMQDMETGQRGYILTRDPDFLGPFLHLYDMRVDELDFADDGRIVSAPFLDQSVAPAHIVDEIRHLEQKLADDADSLALVNDLRTLVDRKRMVTNDTLRLVRDRGFDDAVQNIKSGQGKAAMDDIRAVVSQLIAIREESARTMLHETDLRMASYSRFVIAGNIVLGVLLLLSFWGLAASRERAIRDRRRIERTDEQLRAFIRHAPAAIGALDRDLRFVIASDRWSSEFDSHWYRSATGMELKDVLPYLQTRDDWKQAVEKCLNGETVVVSEDKITQPGRPAVWARWELHPWGNVKGGQSDGIIISVENITKRKDMERMKDEFVSTVSHELRTPLTSIRGSLGLVAGGVAGVLPQKAQELVDIAYKNSDRLILLINDILDMNKLEADQLELNMAPHDMGMVLQEMVEANQGYADKYGVQLGLGPAPGPVSVLVDQHRFQQVLSNLVSNAIKFSPRGATVEAGYVIDGSRVRLHVRDHGPGIPRQFQSRIFEKFAQADSSDARAQGGTGLGLSIAKGLCERMGGWMYFETEEGQGTTFFIELPVYNAAETANDEDPLVDQLKKSVLHVEDDPDFYRVIRSGLEPQIVVRNARTLRDADIMIDRRDFDLIILDLRLPDGSGLSLLEHIKHKDKCPIVVISAYDIPDDIKPLAAACLVKARTPESEMIEIIKTLLGETDKTVTGWKK</sequence>
<dbReference type="Proteomes" id="UP000009286">
    <property type="component" value="Chromosome"/>
</dbReference>
<dbReference type="PROSITE" id="PS50110">
    <property type="entry name" value="RESPONSE_REGULATORY"/>
    <property type="match status" value="1"/>
</dbReference>
<dbReference type="InterPro" id="IPR036097">
    <property type="entry name" value="HisK_dim/P_sf"/>
</dbReference>
<dbReference type="CDD" id="cd00156">
    <property type="entry name" value="REC"/>
    <property type="match status" value="1"/>
</dbReference>
<keyword evidence="5 12" id="KW-0418">Kinase</keyword>
<dbReference type="AlphaFoldDB" id="G2KRY5"/>
<dbReference type="InterPro" id="IPR007891">
    <property type="entry name" value="CHASE3"/>
</dbReference>
<evidence type="ECO:0000256" key="2">
    <source>
        <dbReference type="ARBA" id="ARBA00012438"/>
    </source>
</evidence>
<evidence type="ECO:0000256" key="3">
    <source>
        <dbReference type="ARBA" id="ARBA00022553"/>
    </source>
</evidence>
<feature type="domain" description="Response regulatory" evidence="11">
    <location>
        <begin position="615"/>
        <end position="723"/>
    </location>
</feature>
<evidence type="ECO:0000256" key="7">
    <source>
        <dbReference type="ARBA" id="ARBA00023136"/>
    </source>
</evidence>
<dbReference type="GO" id="GO:0000155">
    <property type="term" value="F:phosphorelay sensor kinase activity"/>
    <property type="evidence" value="ECO:0007669"/>
    <property type="project" value="InterPro"/>
</dbReference>
<evidence type="ECO:0000256" key="8">
    <source>
        <dbReference type="PROSITE-ProRule" id="PRU00169"/>
    </source>
</evidence>
<dbReference type="SUPFAM" id="SSF55874">
    <property type="entry name" value="ATPase domain of HSP90 chaperone/DNA topoisomerase II/histidine kinase"/>
    <property type="match status" value="1"/>
</dbReference>
<dbReference type="InterPro" id="IPR004358">
    <property type="entry name" value="Sig_transdc_His_kin-like_C"/>
</dbReference>
<dbReference type="Gene3D" id="3.40.50.2300">
    <property type="match status" value="1"/>
</dbReference>
<dbReference type="Gene3D" id="3.30.450.20">
    <property type="entry name" value="PAS domain"/>
    <property type="match status" value="1"/>
</dbReference>
<dbReference type="Pfam" id="PF00512">
    <property type="entry name" value="HisKA"/>
    <property type="match status" value="1"/>
</dbReference>
<dbReference type="CDD" id="cd19410">
    <property type="entry name" value="HK9-like_sensor"/>
    <property type="match status" value="1"/>
</dbReference>
<dbReference type="InterPro" id="IPR001789">
    <property type="entry name" value="Sig_transdc_resp-reg_receiver"/>
</dbReference>
<dbReference type="PROSITE" id="PS50109">
    <property type="entry name" value="HIS_KIN"/>
    <property type="match status" value="1"/>
</dbReference>
<dbReference type="CDD" id="cd16922">
    <property type="entry name" value="HATPase_EvgS-ArcB-TorS-like"/>
    <property type="match status" value="1"/>
</dbReference>
<dbReference type="InterPro" id="IPR035965">
    <property type="entry name" value="PAS-like_dom_sf"/>
</dbReference>
<dbReference type="eggNOG" id="COG5278">
    <property type="taxonomic scope" value="Bacteria"/>
</dbReference>
<gene>
    <name evidence="12" type="ordered locus">MICA_2188</name>
</gene>
<dbReference type="OrthoDB" id="9801651at2"/>
<dbReference type="FunFam" id="3.30.565.10:FF:000006">
    <property type="entry name" value="Sensor histidine kinase WalK"/>
    <property type="match status" value="1"/>
</dbReference>
<dbReference type="InterPro" id="IPR013656">
    <property type="entry name" value="PAS_4"/>
</dbReference>
<dbReference type="Gene3D" id="3.30.565.10">
    <property type="entry name" value="Histidine kinase-like ATPase, C-terminal domain"/>
    <property type="match status" value="1"/>
</dbReference>
<dbReference type="SUPFAM" id="SSF55785">
    <property type="entry name" value="PYP-like sensor domain (PAS domain)"/>
    <property type="match status" value="1"/>
</dbReference>
<dbReference type="STRING" id="856793.MICA_2188"/>
<evidence type="ECO:0000256" key="5">
    <source>
        <dbReference type="ARBA" id="ARBA00022777"/>
    </source>
</evidence>